<dbReference type="Pfam" id="PF16113">
    <property type="entry name" value="ECH_2"/>
    <property type="match status" value="1"/>
</dbReference>
<dbReference type="Gene3D" id="3.90.226.10">
    <property type="entry name" value="2-enoyl-CoA Hydratase, Chain A, domain 1"/>
    <property type="match status" value="1"/>
</dbReference>
<dbReference type="InterPro" id="IPR029045">
    <property type="entry name" value="ClpP/crotonase-like_dom_sf"/>
</dbReference>
<comment type="catalytic activity">
    <reaction evidence="1">
        <text>3-hydroxy-2-methylpropanoyl-CoA + H2O = 3-hydroxy-2-methylpropanoate + CoA + H(+)</text>
        <dbReference type="Rhea" id="RHEA:20888"/>
        <dbReference type="ChEBI" id="CHEBI:11805"/>
        <dbReference type="ChEBI" id="CHEBI:15377"/>
        <dbReference type="ChEBI" id="CHEBI:15378"/>
        <dbReference type="ChEBI" id="CHEBI:57287"/>
        <dbReference type="ChEBI" id="CHEBI:57340"/>
        <dbReference type="EC" id="3.1.2.4"/>
    </reaction>
</comment>
<dbReference type="CDD" id="cd06558">
    <property type="entry name" value="crotonase-like"/>
    <property type="match status" value="1"/>
</dbReference>
<evidence type="ECO:0000256" key="1">
    <source>
        <dbReference type="ARBA" id="ARBA00001709"/>
    </source>
</evidence>
<evidence type="ECO:0000256" key="3">
    <source>
        <dbReference type="ARBA" id="ARBA00022801"/>
    </source>
</evidence>
<dbReference type="OrthoDB" id="9790967at2"/>
<evidence type="ECO:0000259" key="4">
    <source>
        <dbReference type="Pfam" id="PF16113"/>
    </source>
</evidence>
<keyword evidence="3" id="KW-0378">Hydrolase</keyword>
<dbReference type="SUPFAM" id="SSF52096">
    <property type="entry name" value="ClpP/crotonase"/>
    <property type="match status" value="1"/>
</dbReference>
<protein>
    <recommendedName>
        <fullName evidence="2">3-hydroxyisobutyryl-CoA hydrolase</fullName>
        <ecNumber evidence="2">3.1.2.4</ecNumber>
    </recommendedName>
</protein>
<dbReference type="GO" id="GO:0006574">
    <property type="term" value="P:L-valine catabolic process"/>
    <property type="evidence" value="ECO:0007669"/>
    <property type="project" value="TreeGrafter"/>
</dbReference>
<dbReference type="EC" id="3.1.2.4" evidence="2"/>
<organism evidence="5 6">
    <name type="scientific">Roseinatronobacter ekhonensis</name>
    <dbReference type="NCBI Taxonomy" id="254356"/>
    <lineage>
        <taxon>Bacteria</taxon>
        <taxon>Pseudomonadati</taxon>
        <taxon>Pseudomonadota</taxon>
        <taxon>Alphaproteobacteria</taxon>
        <taxon>Rhodobacterales</taxon>
        <taxon>Paracoccaceae</taxon>
        <taxon>Roseinatronobacter</taxon>
    </lineage>
</organism>
<evidence type="ECO:0000256" key="2">
    <source>
        <dbReference type="ARBA" id="ARBA00011915"/>
    </source>
</evidence>
<sequence length="349" mass="37086">MTDLHIRREGRAGRITLDRPQALNALSYEMCREIDAALRRWASDDAVALVIMDATGDKAFCAGGDLAEMYATGRAGDHGYGRRFWADEYRMNARIAEYVKPVVTLMQGFTLGGGVGLGCHASHRILCETSCIAMPECAVGIVPDVGGSRLLARAPGRAGAYLALTGARMGPGCAIWAGFADCFVPRADWADLVAGLVTTGDLSCLPKHPAPESSLAARAGAIDRLFRDHTGAAICAALDTDGSDFAKEAQAGIARGSPLAQACALESLRRLGPAPDIQTALEMEYRFTYRATEASDFLEGIRAAIIDKDRAPRWKHASLAEVTQADVAAMLAPLGARTLTFDGAEGERL</sequence>
<dbReference type="InterPro" id="IPR032259">
    <property type="entry name" value="HIBYL-CoA-H"/>
</dbReference>
<dbReference type="AlphaFoldDB" id="A0A3B0M945"/>
<dbReference type="InterPro" id="IPR045004">
    <property type="entry name" value="ECH_dom"/>
</dbReference>
<keyword evidence="5" id="KW-0456">Lyase</keyword>
<evidence type="ECO:0000313" key="5">
    <source>
        <dbReference type="EMBL" id="SUZ32455.1"/>
    </source>
</evidence>
<gene>
    <name evidence="5" type="primary">echA8_3</name>
    <name evidence="5" type="ORF">ROE7235_02214</name>
</gene>
<dbReference type="NCBIfam" id="NF004127">
    <property type="entry name" value="PRK05617.1"/>
    <property type="match status" value="1"/>
</dbReference>
<accession>A0A3B0M945</accession>
<evidence type="ECO:0000313" key="6">
    <source>
        <dbReference type="Proteomes" id="UP000272908"/>
    </source>
</evidence>
<dbReference type="RefSeq" id="WP_121095564.1">
    <property type="nucleotide sequence ID" value="NZ_UIHC01000021.1"/>
</dbReference>
<dbReference type="EMBL" id="UIHC01000021">
    <property type="protein sequence ID" value="SUZ32455.1"/>
    <property type="molecule type" value="Genomic_DNA"/>
</dbReference>
<feature type="domain" description="Enoyl-CoA hydratase/isomerase" evidence="4">
    <location>
        <begin position="13"/>
        <end position="331"/>
    </location>
</feature>
<dbReference type="PANTHER" id="PTHR43176">
    <property type="entry name" value="3-HYDROXYISOBUTYRYL-COA HYDROLASE-RELATED"/>
    <property type="match status" value="1"/>
</dbReference>
<dbReference type="GO" id="GO:0005829">
    <property type="term" value="C:cytosol"/>
    <property type="evidence" value="ECO:0007669"/>
    <property type="project" value="TreeGrafter"/>
</dbReference>
<dbReference type="PANTHER" id="PTHR43176:SF3">
    <property type="entry name" value="3-HYDROXYISOBUTYRYL-COA HYDROLASE, MITOCHONDRIAL"/>
    <property type="match status" value="1"/>
</dbReference>
<dbReference type="GO" id="GO:0003860">
    <property type="term" value="F:3-hydroxyisobutyryl-CoA hydrolase activity"/>
    <property type="evidence" value="ECO:0007669"/>
    <property type="project" value="UniProtKB-EC"/>
</dbReference>
<dbReference type="GO" id="GO:0016829">
    <property type="term" value="F:lyase activity"/>
    <property type="evidence" value="ECO:0007669"/>
    <property type="project" value="UniProtKB-KW"/>
</dbReference>
<proteinExistence type="predicted"/>
<keyword evidence="6" id="KW-1185">Reference proteome</keyword>
<reference evidence="6" key="1">
    <citation type="submission" date="2018-08" db="EMBL/GenBank/DDBJ databases">
        <authorList>
            <person name="Rodrigo-Torres L."/>
            <person name="Arahal R. D."/>
            <person name="Lucena T."/>
        </authorList>
    </citation>
    <scope>NUCLEOTIDE SEQUENCE [LARGE SCALE GENOMIC DNA]</scope>
    <source>
        <strain evidence="6">CECT 7235</strain>
    </source>
</reference>
<name>A0A3B0M945_9RHOB</name>
<dbReference type="Proteomes" id="UP000272908">
    <property type="component" value="Unassembled WGS sequence"/>
</dbReference>